<protein>
    <submittedName>
        <fullName evidence="1">Uncharacterized protein</fullName>
    </submittedName>
</protein>
<gene>
    <name evidence="1" type="ORF">F4694_001096</name>
</gene>
<dbReference type="Proteomes" id="UP000548423">
    <property type="component" value="Unassembled WGS sequence"/>
</dbReference>
<sequence length="33" mass="4051">MIPQPKTTIGEEEVYVVYFRVFDDFYLLIFDFD</sequence>
<evidence type="ECO:0000313" key="2">
    <source>
        <dbReference type="Proteomes" id="UP000548423"/>
    </source>
</evidence>
<comment type="caution">
    <text evidence="1">The sequence shown here is derived from an EMBL/GenBank/DDBJ whole genome shotgun (WGS) entry which is preliminary data.</text>
</comment>
<dbReference type="EMBL" id="JACCBX010000002">
    <property type="protein sequence ID" value="NYE04352.1"/>
    <property type="molecule type" value="Genomic_DNA"/>
</dbReference>
<organism evidence="1 2">
    <name type="scientific">Neobacillus niacini</name>
    <dbReference type="NCBI Taxonomy" id="86668"/>
    <lineage>
        <taxon>Bacteria</taxon>
        <taxon>Bacillati</taxon>
        <taxon>Bacillota</taxon>
        <taxon>Bacilli</taxon>
        <taxon>Bacillales</taxon>
        <taxon>Bacillaceae</taxon>
        <taxon>Neobacillus</taxon>
    </lineage>
</organism>
<name>A0A852T6I0_9BACI</name>
<reference evidence="2" key="2">
    <citation type="submission" date="2020-08" db="EMBL/GenBank/DDBJ databases">
        <title>The Agave Microbiome: Exploring the role of microbial communities in plant adaptations to desert environments.</title>
        <authorList>
            <person name="Partida-Martinez L.P."/>
        </authorList>
    </citation>
    <scope>NUCLEOTIDE SEQUENCE [LARGE SCALE GENOMIC DNA]</scope>
    <source>
        <strain evidence="2">AT2.8</strain>
    </source>
</reference>
<dbReference type="AlphaFoldDB" id="A0A852T6I0"/>
<accession>A0A852T6I0</accession>
<proteinExistence type="predicted"/>
<evidence type="ECO:0000313" key="1">
    <source>
        <dbReference type="EMBL" id="NYE04352.1"/>
    </source>
</evidence>
<reference evidence="2" key="1">
    <citation type="submission" date="2020-07" db="EMBL/GenBank/DDBJ databases">
        <authorList>
            <person name="Partida-Martinez L."/>
            <person name="Huntemann M."/>
            <person name="Clum A."/>
            <person name="Wang J."/>
            <person name="Palaniappan K."/>
            <person name="Ritter S."/>
            <person name="Chen I.-M."/>
            <person name="Stamatis D."/>
            <person name="Reddy T."/>
            <person name="O'Malley R."/>
            <person name="Daum C."/>
            <person name="Shapiro N."/>
            <person name="Ivanova N."/>
            <person name="Kyrpides N."/>
            <person name="Woyke T."/>
        </authorList>
    </citation>
    <scope>NUCLEOTIDE SEQUENCE [LARGE SCALE GENOMIC DNA]</scope>
    <source>
        <strain evidence="2">AT2.8</strain>
    </source>
</reference>